<gene>
    <name evidence="1" type="ORF">AAG570_008646</name>
</gene>
<proteinExistence type="predicted"/>
<sequence length="179" mass="20118">MCIGIQLVRIKKIAPNFRVNRPKFSSLVLAGRVSSTTSSRPSNGFNHLETYTYDESLSPDDSIAFGDNFFKEGRGNSDSFAPTAQSRLTGTDTTAIKYEVRFLEKLVKEAGQMELPDKLRGHVRTPDDNASFEVVLARIDEEKDNNQASKEDRNSVWKTVERRRDRLPDGRVLPALPKG</sequence>
<name>A0ABD0Z8L5_9HEMI</name>
<keyword evidence="2" id="KW-1185">Reference proteome</keyword>
<organism evidence="1 2">
    <name type="scientific">Ranatra chinensis</name>
    <dbReference type="NCBI Taxonomy" id="642074"/>
    <lineage>
        <taxon>Eukaryota</taxon>
        <taxon>Metazoa</taxon>
        <taxon>Ecdysozoa</taxon>
        <taxon>Arthropoda</taxon>
        <taxon>Hexapoda</taxon>
        <taxon>Insecta</taxon>
        <taxon>Pterygota</taxon>
        <taxon>Neoptera</taxon>
        <taxon>Paraneoptera</taxon>
        <taxon>Hemiptera</taxon>
        <taxon>Heteroptera</taxon>
        <taxon>Panheteroptera</taxon>
        <taxon>Nepomorpha</taxon>
        <taxon>Nepidae</taxon>
        <taxon>Ranatrinae</taxon>
        <taxon>Ranatra</taxon>
    </lineage>
</organism>
<accession>A0ABD0Z8L5</accession>
<dbReference type="Proteomes" id="UP001558652">
    <property type="component" value="Unassembled WGS sequence"/>
</dbReference>
<protein>
    <submittedName>
        <fullName evidence="1">Uncharacterized protein</fullName>
    </submittedName>
</protein>
<evidence type="ECO:0000313" key="2">
    <source>
        <dbReference type="Proteomes" id="UP001558652"/>
    </source>
</evidence>
<evidence type="ECO:0000313" key="1">
    <source>
        <dbReference type="EMBL" id="KAL1138583.1"/>
    </source>
</evidence>
<dbReference type="AlphaFoldDB" id="A0ABD0Z8L5"/>
<comment type="caution">
    <text evidence="1">The sequence shown here is derived from an EMBL/GenBank/DDBJ whole genome shotgun (WGS) entry which is preliminary data.</text>
</comment>
<reference evidence="1 2" key="1">
    <citation type="submission" date="2024-07" db="EMBL/GenBank/DDBJ databases">
        <title>Chromosome-level genome assembly of the water stick insect Ranatra chinensis (Heteroptera: Nepidae).</title>
        <authorList>
            <person name="Liu X."/>
        </authorList>
    </citation>
    <scope>NUCLEOTIDE SEQUENCE [LARGE SCALE GENOMIC DNA]</scope>
    <source>
        <strain evidence="1">Cailab_2021Rc</strain>
        <tissue evidence="1">Muscle</tissue>
    </source>
</reference>
<dbReference type="EMBL" id="JBFDAA010000003">
    <property type="protein sequence ID" value="KAL1138583.1"/>
    <property type="molecule type" value="Genomic_DNA"/>
</dbReference>